<sequence>MLTQEQAVEIKVLARRGTSVREIARQMGVSRNTVRRYVRDQQASRYKERMPRATKLDRFKEYLQGRIEAARPHWIPATVLLRELRDEGYEGGISQLKAYLAQYKHAEPEPVVRFETPPGRQMQADFTTIRRGRSPLLALVATLGYSRATYVRFTSGEDATTLCECLREAFIYFGGTPEHVLFDNAKSVIIERDAYGEGHHRWNGQMLTLAQTYGFTPRVCKPYRAKTKGKVERFNRYLKQSFVVPLAATLKQNGLKLDAEAANSHIGRWLAEVANVRVHTTTKEKPSVRLPIEQAALLPLPVSTATAVPAPTRLKRVLPSESLQHPLSVYDALLEVEA</sequence>
<dbReference type="PATRIC" id="fig|573737.6.peg.6137"/>
<keyword evidence="7" id="KW-0614">Plasmid</keyword>
<evidence type="ECO:0000256" key="3">
    <source>
        <dbReference type="ARBA" id="ARBA00023125"/>
    </source>
</evidence>
<dbReference type="InterPro" id="IPR012337">
    <property type="entry name" value="RNaseH-like_sf"/>
</dbReference>
<dbReference type="GO" id="GO:0032196">
    <property type="term" value="P:transposition"/>
    <property type="evidence" value="ECO:0007669"/>
    <property type="project" value="UniProtKB-KW"/>
</dbReference>
<evidence type="ECO:0000256" key="2">
    <source>
        <dbReference type="ARBA" id="ARBA00022578"/>
    </source>
</evidence>
<dbReference type="NCBIfam" id="NF033546">
    <property type="entry name" value="transpos_IS21"/>
    <property type="match status" value="1"/>
</dbReference>
<dbReference type="PROSITE" id="PS50531">
    <property type="entry name" value="HTH_IS21"/>
    <property type="match status" value="1"/>
</dbReference>
<evidence type="ECO:0000259" key="5">
    <source>
        <dbReference type="PROSITE" id="PS50531"/>
    </source>
</evidence>
<dbReference type="CDD" id="cd00093">
    <property type="entry name" value="HTH_XRE"/>
    <property type="match status" value="1"/>
</dbReference>
<dbReference type="KEGG" id="pox:MB84_30320"/>
<dbReference type="InterPro" id="IPR017894">
    <property type="entry name" value="HTH_IS21_transposase_type"/>
</dbReference>
<name>A0A0G3IIX3_9BURK</name>
<dbReference type="Pfam" id="PF00665">
    <property type="entry name" value="rve"/>
    <property type="match status" value="1"/>
</dbReference>
<dbReference type="OrthoDB" id="3542865at2"/>
<dbReference type="InterPro" id="IPR009057">
    <property type="entry name" value="Homeodomain-like_sf"/>
</dbReference>
<evidence type="ECO:0000313" key="7">
    <source>
        <dbReference type="EMBL" id="AKK25045.1"/>
    </source>
</evidence>
<dbReference type="PANTHER" id="PTHR35004:SF6">
    <property type="entry name" value="TRANSPOSASE"/>
    <property type="match status" value="1"/>
</dbReference>
<dbReference type="Gene3D" id="3.30.420.10">
    <property type="entry name" value="Ribonuclease H-like superfamily/Ribonuclease H"/>
    <property type="match status" value="1"/>
</dbReference>
<evidence type="ECO:0000256" key="1">
    <source>
        <dbReference type="ARBA" id="ARBA00009277"/>
    </source>
</evidence>
<accession>A0A0G3IIX3</accession>
<geneLocation type="plasmid" evidence="7 8">
    <name>pPO70-3</name>
</geneLocation>
<dbReference type="InterPro" id="IPR025246">
    <property type="entry name" value="IS30-like_HTH"/>
</dbReference>
<dbReference type="InterPro" id="IPR001387">
    <property type="entry name" value="Cro/C1-type_HTH"/>
</dbReference>
<keyword evidence="3" id="KW-0238">DNA-binding</keyword>
<dbReference type="Pfam" id="PF13936">
    <property type="entry name" value="HTH_38"/>
    <property type="match status" value="1"/>
</dbReference>
<dbReference type="InterPro" id="IPR001584">
    <property type="entry name" value="Integrase_cat-core"/>
</dbReference>
<dbReference type="RefSeq" id="WP_052654780.1">
    <property type="nucleotide sequence ID" value="NZ_CP011520.2"/>
</dbReference>
<dbReference type="SUPFAM" id="SSF53098">
    <property type="entry name" value="Ribonuclease H-like"/>
    <property type="match status" value="1"/>
</dbReference>
<evidence type="ECO:0000256" key="4">
    <source>
        <dbReference type="ARBA" id="ARBA00023172"/>
    </source>
</evidence>
<dbReference type="GO" id="GO:0006310">
    <property type="term" value="P:DNA recombination"/>
    <property type="evidence" value="ECO:0007669"/>
    <property type="project" value="UniProtKB-KW"/>
</dbReference>
<comment type="similarity">
    <text evidence="1">Belongs to the transposase IS21/IS408/IS1162 family.</text>
</comment>
<evidence type="ECO:0000259" key="6">
    <source>
        <dbReference type="PROSITE" id="PS50994"/>
    </source>
</evidence>
<dbReference type="InterPro" id="IPR036397">
    <property type="entry name" value="RNaseH_sf"/>
</dbReference>
<reference evidence="7" key="1">
    <citation type="submission" date="2016-06" db="EMBL/GenBank/DDBJ databases">
        <title>Pandoraea oxalativorans DSM 23570 Genome Sequencing.</title>
        <authorList>
            <person name="Ee R."/>
            <person name="Lim Y.-L."/>
            <person name="Yong D."/>
            <person name="Yin W.-F."/>
            <person name="Chan K.-G."/>
        </authorList>
    </citation>
    <scope>NUCLEOTIDE SEQUENCE</scope>
    <source>
        <strain evidence="7">DSM 23570</strain>
        <plasmid evidence="7">pPO70-3</plasmid>
    </source>
</reference>
<dbReference type="PROSITE" id="PS50994">
    <property type="entry name" value="INTEGRASE"/>
    <property type="match status" value="1"/>
</dbReference>
<keyword evidence="8" id="KW-1185">Reference proteome</keyword>
<dbReference type="GO" id="GO:0015074">
    <property type="term" value="P:DNA integration"/>
    <property type="evidence" value="ECO:0007669"/>
    <property type="project" value="InterPro"/>
</dbReference>
<dbReference type="Gene3D" id="1.10.10.60">
    <property type="entry name" value="Homeodomain-like"/>
    <property type="match status" value="1"/>
</dbReference>
<keyword evidence="2" id="KW-0815">Transposition</keyword>
<keyword evidence="4" id="KW-0233">DNA recombination</keyword>
<dbReference type="GO" id="GO:0003677">
    <property type="term" value="F:DNA binding"/>
    <property type="evidence" value="ECO:0007669"/>
    <property type="project" value="UniProtKB-KW"/>
</dbReference>
<evidence type="ECO:0000313" key="8">
    <source>
        <dbReference type="Proteomes" id="UP000035050"/>
    </source>
</evidence>
<dbReference type="PANTHER" id="PTHR35004">
    <property type="entry name" value="TRANSPOSASE RV3428C-RELATED"/>
    <property type="match status" value="1"/>
</dbReference>
<protein>
    <submittedName>
        <fullName evidence="7">Transposase</fullName>
    </submittedName>
</protein>
<dbReference type="SUPFAM" id="SSF46689">
    <property type="entry name" value="Homeodomain-like"/>
    <property type="match status" value="1"/>
</dbReference>
<feature type="domain" description="HTH IS21-type" evidence="5">
    <location>
        <begin position="5"/>
        <end position="67"/>
    </location>
</feature>
<proteinExistence type="inferred from homology"/>
<dbReference type="Proteomes" id="UP000035050">
    <property type="component" value="Plasmid pPO70-3"/>
</dbReference>
<dbReference type="AlphaFoldDB" id="A0A0G3IIX3"/>
<feature type="domain" description="Integrase catalytic" evidence="6">
    <location>
        <begin position="113"/>
        <end position="294"/>
    </location>
</feature>
<organism evidence="7 8">
    <name type="scientific">Pandoraea oxalativorans</name>
    <dbReference type="NCBI Taxonomy" id="573737"/>
    <lineage>
        <taxon>Bacteria</taxon>
        <taxon>Pseudomonadati</taxon>
        <taxon>Pseudomonadota</taxon>
        <taxon>Betaproteobacteria</taxon>
        <taxon>Burkholderiales</taxon>
        <taxon>Burkholderiaceae</taxon>
        <taxon>Pandoraea</taxon>
    </lineage>
</organism>
<gene>
    <name evidence="7" type="ORF">MB84_30320</name>
</gene>
<dbReference type="EMBL" id="CP011520">
    <property type="protein sequence ID" value="AKK25045.1"/>
    <property type="molecule type" value="Genomic_DNA"/>
</dbReference>